<dbReference type="GO" id="GO:0008233">
    <property type="term" value="F:peptidase activity"/>
    <property type="evidence" value="ECO:0007669"/>
    <property type="project" value="UniProtKB-KW"/>
</dbReference>
<feature type="region of interest" description="Disordered" evidence="12">
    <location>
        <begin position="192"/>
        <end position="217"/>
    </location>
</feature>
<evidence type="ECO:0000256" key="3">
    <source>
        <dbReference type="ARBA" id="ARBA00022475"/>
    </source>
</evidence>
<evidence type="ECO:0000256" key="1">
    <source>
        <dbReference type="ARBA" id="ARBA00001947"/>
    </source>
</evidence>
<dbReference type="GeneID" id="86956544"/>
<keyword evidence="9 13" id="KW-1133">Transmembrane helix</keyword>
<dbReference type="CDD" id="cd07328">
    <property type="entry name" value="M48_Ste24p_like"/>
    <property type="match status" value="1"/>
</dbReference>
<keyword evidence="16" id="KW-1185">Reference proteome</keyword>
<dbReference type="InterPro" id="IPR001915">
    <property type="entry name" value="Peptidase_M48"/>
</dbReference>
<dbReference type="Pfam" id="PF01435">
    <property type="entry name" value="Peptidase_M48"/>
    <property type="match status" value="1"/>
</dbReference>
<evidence type="ECO:0000256" key="5">
    <source>
        <dbReference type="ARBA" id="ARBA00022692"/>
    </source>
</evidence>
<evidence type="ECO:0000313" key="15">
    <source>
        <dbReference type="EMBL" id="GHI10819.1"/>
    </source>
</evidence>
<evidence type="ECO:0000256" key="4">
    <source>
        <dbReference type="ARBA" id="ARBA00022670"/>
    </source>
</evidence>
<evidence type="ECO:0000259" key="14">
    <source>
        <dbReference type="Pfam" id="PF01435"/>
    </source>
</evidence>
<evidence type="ECO:0000256" key="9">
    <source>
        <dbReference type="ARBA" id="ARBA00022989"/>
    </source>
</evidence>
<evidence type="ECO:0000256" key="6">
    <source>
        <dbReference type="ARBA" id="ARBA00022723"/>
    </source>
</evidence>
<evidence type="ECO:0000256" key="13">
    <source>
        <dbReference type="SAM" id="Phobius"/>
    </source>
</evidence>
<sequence>MGASLRAVRALVLLAGFYLLGVVLLAALVGVDFAVVTWLHGPIAFKIIIVSVVLAVPIVRGLFMLRTPKGEPPAGITVTEAQEPLLWQTVREIAQQVGTRAPDEIVLIDEVNAAVAEDAGLLGLRPGTRRLYLGLPLMTGLDEMQLRAVLAHEMGHYANFDTRLTPLIARGRAQLIRTIGHFHERADKKVAKERARQEKRDEKRVAKGKGAKGVDTSGEGATYRAMAKIYMAYGNFYVRATRTTSRRQELAADLASVRVAGRDSAASALREINALDSAHDFYMSSYATLGVGAGLLPRPGEVFGGLRKLLDARTEDLEDLRRELSTEPASPYDSHPPLAERVARIEALPDDGRAGQSARPALELLSDAGAALAALEQVVLTPEALALKRVDWEDLVHESMTQYVGQGAEEIREVFAAEGAGPGLPALLDAFDADPAVLWRIADRFPKSDEAAAATGRTAREFARPVVRRALNQLVTVELTGRGAARWQLSWSDSASLRYPADGFEEQLRLALDAAVADLPDTEPLRKLVLAP</sequence>
<evidence type="ECO:0000313" key="16">
    <source>
        <dbReference type="Proteomes" id="UP000660554"/>
    </source>
</evidence>
<keyword evidence="10" id="KW-0482">Metalloprotease</keyword>
<proteinExistence type="predicted"/>
<gene>
    <name evidence="15" type="ORF">Scinn_02820</name>
</gene>
<evidence type="ECO:0000256" key="10">
    <source>
        <dbReference type="ARBA" id="ARBA00023049"/>
    </source>
</evidence>
<keyword evidence="3" id="KW-1003">Cell membrane</keyword>
<organism evidence="15 16">
    <name type="scientific">Streptomyces virginiae</name>
    <name type="common">Streptomyces cinnamonensis</name>
    <dbReference type="NCBI Taxonomy" id="1961"/>
    <lineage>
        <taxon>Bacteria</taxon>
        <taxon>Bacillati</taxon>
        <taxon>Actinomycetota</taxon>
        <taxon>Actinomycetes</taxon>
        <taxon>Kitasatosporales</taxon>
        <taxon>Streptomycetaceae</taxon>
        <taxon>Streptomyces</taxon>
    </lineage>
</organism>
<dbReference type="GO" id="GO:0006508">
    <property type="term" value="P:proteolysis"/>
    <property type="evidence" value="ECO:0007669"/>
    <property type="project" value="UniProtKB-KW"/>
</dbReference>
<reference evidence="16" key="1">
    <citation type="submission" date="2020-09" db="EMBL/GenBank/DDBJ databases">
        <title>Whole genome shotgun sequence of Streptomyces cinnamonensis NBRC 15873.</title>
        <authorList>
            <person name="Komaki H."/>
            <person name="Tamura T."/>
        </authorList>
    </citation>
    <scope>NUCLEOTIDE SEQUENCE [LARGE SCALE GENOMIC DNA]</scope>
    <source>
        <strain evidence="16">NBRC 15873</strain>
    </source>
</reference>
<keyword evidence="11 13" id="KW-0472">Membrane</keyword>
<evidence type="ECO:0000256" key="2">
    <source>
        <dbReference type="ARBA" id="ARBA00004651"/>
    </source>
</evidence>
<feature type="domain" description="Peptidase M48" evidence="14">
    <location>
        <begin position="82"/>
        <end position="347"/>
    </location>
</feature>
<dbReference type="PANTHER" id="PTHR43221:SF1">
    <property type="entry name" value="PROTEASE HTPX"/>
    <property type="match status" value="1"/>
</dbReference>
<dbReference type="PANTHER" id="PTHR43221">
    <property type="entry name" value="PROTEASE HTPX"/>
    <property type="match status" value="1"/>
</dbReference>
<dbReference type="RefSeq" id="WP_030661704.1">
    <property type="nucleotide sequence ID" value="NZ_BMRU01000033.1"/>
</dbReference>
<keyword evidence="8" id="KW-0862">Zinc</keyword>
<comment type="caution">
    <text evidence="15">The sequence shown here is derived from an EMBL/GenBank/DDBJ whole genome shotgun (WGS) entry which is preliminary data.</text>
</comment>
<evidence type="ECO:0000256" key="8">
    <source>
        <dbReference type="ARBA" id="ARBA00022833"/>
    </source>
</evidence>
<feature type="transmembrane region" description="Helical" evidence="13">
    <location>
        <begin position="12"/>
        <end position="31"/>
    </location>
</feature>
<feature type="compositionally biased region" description="Basic and acidic residues" evidence="12">
    <location>
        <begin position="192"/>
        <end position="205"/>
    </location>
</feature>
<keyword evidence="4 15" id="KW-0645">Protease</keyword>
<keyword evidence="7" id="KW-0378">Hydrolase</keyword>
<dbReference type="Gene3D" id="3.30.2010.10">
    <property type="entry name" value="Metalloproteases ('zincins'), catalytic domain"/>
    <property type="match status" value="1"/>
</dbReference>
<dbReference type="InterPro" id="IPR050083">
    <property type="entry name" value="HtpX_protease"/>
</dbReference>
<comment type="subcellular location">
    <subcellularLocation>
        <location evidence="2">Cell membrane</location>
        <topology evidence="2">Multi-pass membrane protein</topology>
    </subcellularLocation>
</comment>
<evidence type="ECO:0000256" key="12">
    <source>
        <dbReference type="SAM" id="MobiDB-lite"/>
    </source>
</evidence>
<keyword evidence="5 13" id="KW-0812">Transmembrane</keyword>
<dbReference type="Proteomes" id="UP000660554">
    <property type="component" value="Unassembled WGS sequence"/>
</dbReference>
<keyword evidence="6" id="KW-0479">Metal-binding</keyword>
<evidence type="ECO:0000256" key="7">
    <source>
        <dbReference type="ARBA" id="ARBA00022801"/>
    </source>
</evidence>
<protein>
    <submittedName>
        <fullName evidence="15">Zn-dependent protease</fullName>
    </submittedName>
</protein>
<accession>A0ABQ3NDP3</accession>
<dbReference type="EMBL" id="BNDV01000002">
    <property type="protein sequence ID" value="GHI10819.1"/>
    <property type="molecule type" value="Genomic_DNA"/>
</dbReference>
<comment type="cofactor">
    <cofactor evidence="1">
        <name>Zn(2+)</name>
        <dbReference type="ChEBI" id="CHEBI:29105"/>
    </cofactor>
</comment>
<evidence type="ECO:0000256" key="11">
    <source>
        <dbReference type="ARBA" id="ARBA00023136"/>
    </source>
</evidence>
<name>A0ABQ3NDP3_STRVG</name>
<feature type="transmembrane region" description="Helical" evidence="13">
    <location>
        <begin position="43"/>
        <end position="63"/>
    </location>
</feature>